<evidence type="ECO:0000256" key="8">
    <source>
        <dbReference type="ARBA" id="ARBA00022859"/>
    </source>
</evidence>
<keyword evidence="6" id="KW-0963">Cytoplasm</keyword>
<comment type="caution">
    <text evidence="13">The sequence shown here is derived from an EMBL/GenBank/DDBJ whole genome shotgun (WGS) entry which is preliminary data.</text>
</comment>
<evidence type="ECO:0000256" key="1">
    <source>
        <dbReference type="ARBA" id="ARBA00004123"/>
    </source>
</evidence>
<dbReference type="Pfam" id="PF14784">
    <property type="entry name" value="ECSIT_C"/>
    <property type="match status" value="1"/>
</dbReference>
<proteinExistence type="inferred from homology"/>
<dbReference type="Pfam" id="PF06239">
    <property type="entry name" value="ECSIT_N"/>
    <property type="match status" value="1"/>
</dbReference>
<feature type="domain" description="ECSIT C-terminal" evidence="12">
    <location>
        <begin position="243"/>
        <end position="365"/>
    </location>
</feature>
<evidence type="ECO:0000256" key="5">
    <source>
        <dbReference type="ARBA" id="ARBA00019998"/>
    </source>
</evidence>
<evidence type="ECO:0000313" key="14">
    <source>
        <dbReference type="Proteomes" id="UP001608902"/>
    </source>
</evidence>
<evidence type="ECO:0000313" key="13">
    <source>
        <dbReference type="EMBL" id="MFH4978772.1"/>
    </source>
</evidence>
<dbReference type="PANTHER" id="PTHR13113:SF1">
    <property type="entry name" value="EVOLUTIONARILY CONSERVED SIGNALING INTERMEDIATE IN TOLL PATHWAY, MITOCHONDRIAL"/>
    <property type="match status" value="1"/>
</dbReference>
<name>A0ABD6EQD9_9BILA</name>
<comment type="similarity">
    <text evidence="4">Belongs to the ECSIT family.</text>
</comment>
<dbReference type="AlphaFoldDB" id="A0ABD6EQD9"/>
<evidence type="ECO:0000256" key="2">
    <source>
        <dbReference type="ARBA" id="ARBA00004173"/>
    </source>
</evidence>
<dbReference type="GO" id="GO:0005634">
    <property type="term" value="C:nucleus"/>
    <property type="evidence" value="ECO:0007669"/>
    <property type="project" value="UniProtKB-SubCell"/>
</dbReference>
<dbReference type="SMART" id="SM01284">
    <property type="entry name" value="ECSIT_Cterm"/>
    <property type="match status" value="1"/>
</dbReference>
<evidence type="ECO:0000256" key="10">
    <source>
        <dbReference type="ARBA" id="ARBA00023128"/>
    </source>
</evidence>
<evidence type="ECO:0000256" key="4">
    <source>
        <dbReference type="ARBA" id="ARBA00007674"/>
    </source>
</evidence>
<keyword evidence="8" id="KW-0391">Immunity</keyword>
<evidence type="ECO:0000256" key="11">
    <source>
        <dbReference type="ARBA" id="ARBA00023242"/>
    </source>
</evidence>
<accession>A0ABD6EQD9</accession>
<gene>
    <name evidence="13" type="ORF">AB6A40_005481</name>
</gene>
<dbReference type="InterPro" id="IPR029342">
    <property type="entry name" value="ECIST_C"/>
</dbReference>
<reference evidence="13 14" key="1">
    <citation type="submission" date="2024-08" db="EMBL/GenBank/DDBJ databases">
        <title>Gnathostoma spinigerum genome.</title>
        <authorList>
            <person name="Gonzalez-Bertolin B."/>
            <person name="Monzon S."/>
            <person name="Zaballos A."/>
            <person name="Jimenez P."/>
            <person name="Dekumyoy P."/>
            <person name="Varona S."/>
            <person name="Cuesta I."/>
            <person name="Sumanam S."/>
            <person name="Adisakwattana P."/>
            <person name="Gasser R.B."/>
            <person name="Hernandez-Gonzalez A."/>
            <person name="Young N.D."/>
            <person name="Perteguer M.J."/>
        </authorList>
    </citation>
    <scope>NUCLEOTIDE SEQUENCE [LARGE SCALE GENOMIC DNA]</scope>
    <source>
        <strain evidence="13">AL3</strain>
        <tissue evidence="13">Liver</tissue>
    </source>
</reference>
<keyword evidence="7" id="KW-0399">Innate immunity</keyword>
<evidence type="ECO:0000259" key="12">
    <source>
        <dbReference type="SMART" id="SM01284"/>
    </source>
</evidence>
<evidence type="ECO:0000256" key="3">
    <source>
        <dbReference type="ARBA" id="ARBA00004496"/>
    </source>
</evidence>
<organism evidence="13 14">
    <name type="scientific">Gnathostoma spinigerum</name>
    <dbReference type="NCBI Taxonomy" id="75299"/>
    <lineage>
        <taxon>Eukaryota</taxon>
        <taxon>Metazoa</taxon>
        <taxon>Ecdysozoa</taxon>
        <taxon>Nematoda</taxon>
        <taxon>Chromadorea</taxon>
        <taxon>Rhabditida</taxon>
        <taxon>Spirurina</taxon>
        <taxon>Gnathostomatomorpha</taxon>
        <taxon>Gnathostomatoidea</taxon>
        <taxon>Gnathostomatidae</taxon>
        <taxon>Gnathostoma</taxon>
    </lineage>
</organism>
<protein>
    <recommendedName>
        <fullName evidence="5">Evolutionarily conserved signaling intermediate in Toll pathway, mitochondrial</fullName>
    </recommendedName>
</protein>
<dbReference type="EMBL" id="JBGFUD010003512">
    <property type="protein sequence ID" value="MFH4978772.1"/>
    <property type="molecule type" value="Genomic_DNA"/>
</dbReference>
<keyword evidence="10" id="KW-0496">Mitochondrion</keyword>
<evidence type="ECO:0000256" key="9">
    <source>
        <dbReference type="ARBA" id="ARBA00022946"/>
    </source>
</evidence>
<comment type="subcellular location">
    <subcellularLocation>
        <location evidence="3">Cytoplasm</location>
    </subcellularLocation>
    <subcellularLocation>
        <location evidence="2">Mitochondrion</location>
    </subcellularLocation>
    <subcellularLocation>
        <location evidence="1">Nucleus</location>
    </subcellularLocation>
</comment>
<dbReference type="GO" id="GO:0005739">
    <property type="term" value="C:mitochondrion"/>
    <property type="evidence" value="ECO:0007669"/>
    <property type="project" value="UniProtKB-SubCell"/>
</dbReference>
<keyword evidence="11" id="KW-0539">Nucleus</keyword>
<dbReference type="Proteomes" id="UP001608902">
    <property type="component" value="Unassembled WGS sequence"/>
</dbReference>
<evidence type="ECO:0000256" key="7">
    <source>
        <dbReference type="ARBA" id="ARBA00022588"/>
    </source>
</evidence>
<sequence>MLVRPSLLSSFLAHSSSFSSANLFVPRHLTFFYRRQYATESKDDHLVHIGQQFEAVSEEERCKKTFLMTVAAFKRNAAKTRGHVEFINTALKYLKPYGVHKDLDVYKALLDVFPKGVMIPRSTFQRISLHYPMQQNCCIKVLDQMEWYGVHPDKEINDIVINAFGDWNFATKKIKRMLYWMPKLRFTNKYLDPRRVDGRNLSDVDLASVALQMMARDLGSSLSYAKVKDKPGEIDGWIVSAQSVLQERMVEKLKVGTTVYVDGPERVYVRDRTVFYFTLTTDPVEGVSEFCDETTTQKELEDWQEAWLNGEKFRKERNINEQRDETILALAVFSNFSKPFATAWINHLQKKNERLKDVRILFRIKEHDKELVSVHAEASAS</sequence>
<keyword evidence="14" id="KW-1185">Reference proteome</keyword>
<dbReference type="GO" id="GO:0045087">
    <property type="term" value="P:innate immune response"/>
    <property type="evidence" value="ECO:0007669"/>
    <property type="project" value="UniProtKB-KW"/>
</dbReference>
<dbReference type="InterPro" id="IPR046448">
    <property type="entry name" value="ECSIT_N"/>
</dbReference>
<dbReference type="PANTHER" id="PTHR13113">
    <property type="entry name" value="ECSIT EVOLUTIONARILY CONSERVED SIGNALING INTERMEDIATE IN TOLL PATHWAYS"/>
    <property type="match status" value="1"/>
</dbReference>
<keyword evidence="9" id="KW-0809">Transit peptide</keyword>
<dbReference type="InterPro" id="IPR010418">
    <property type="entry name" value="ECSIT"/>
</dbReference>
<evidence type="ECO:0000256" key="6">
    <source>
        <dbReference type="ARBA" id="ARBA00022490"/>
    </source>
</evidence>